<keyword evidence="2" id="KW-1185">Reference proteome</keyword>
<feature type="non-terminal residue" evidence="1">
    <location>
        <position position="49"/>
    </location>
</feature>
<comment type="caution">
    <text evidence="1">The sequence shown here is derived from an EMBL/GenBank/DDBJ whole genome shotgun (WGS) entry which is preliminary data.</text>
</comment>
<accession>A0ACA9S9J1</accession>
<sequence length="49" mass="5597">RSDLLATVTAITQDRTISNLENVSHVDQLMKSKRNLFEFKINATRCSCK</sequence>
<evidence type="ECO:0000313" key="1">
    <source>
        <dbReference type="EMBL" id="CAG8831024.1"/>
    </source>
</evidence>
<organism evidence="1 2">
    <name type="scientific">Racocetra persica</name>
    <dbReference type="NCBI Taxonomy" id="160502"/>
    <lineage>
        <taxon>Eukaryota</taxon>
        <taxon>Fungi</taxon>
        <taxon>Fungi incertae sedis</taxon>
        <taxon>Mucoromycota</taxon>
        <taxon>Glomeromycotina</taxon>
        <taxon>Glomeromycetes</taxon>
        <taxon>Diversisporales</taxon>
        <taxon>Gigasporaceae</taxon>
        <taxon>Racocetra</taxon>
    </lineage>
</organism>
<feature type="non-terminal residue" evidence="1">
    <location>
        <position position="1"/>
    </location>
</feature>
<gene>
    <name evidence="1" type="ORF">RPERSI_LOCUS27997</name>
</gene>
<reference evidence="1" key="1">
    <citation type="submission" date="2021-06" db="EMBL/GenBank/DDBJ databases">
        <authorList>
            <person name="Kallberg Y."/>
            <person name="Tangrot J."/>
            <person name="Rosling A."/>
        </authorList>
    </citation>
    <scope>NUCLEOTIDE SEQUENCE</scope>
    <source>
        <strain evidence="1">MA461A</strain>
    </source>
</reference>
<protein>
    <submittedName>
        <fullName evidence="1">23562_t:CDS:1</fullName>
    </submittedName>
</protein>
<name>A0ACA9S9J1_9GLOM</name>
<proteinExistence type="predicted"/>
<evidence type="ECO:0000313" key="2">
    <source>
        <dbReference type="Proteomes" id="UP000789920"/>
    </source>
</evidence>
<dbReference type="Proteomes" id="UP000789920">
    <property type="component" value="Unassembled WGS sequence"/>
</dbReference>
<dbReference type="EMBL" id="CAJVQC010100417">
    <property type="protein sequence ID" value="CAG8831024.1"/>
    <property type="molecule type" value="Genomic_DNA"/>
</dbReference>